<gene>
    <name evidence="2" type="ORF">Q9L42_015065</name>
</gene>
<sequence>MRVSTSIFIVFVCASLLGCTKGNEINGRSLRTANRSVSYIKDRLPVEQRVAFEVSFWSLRDDIRNNEEFLDTIDGKTPEELIVLGKELFQKRKNAGFKDYEQFDTWEQMIAQYTQERIDQNRRKKADPRDKQNSVLYKL</sequence>
<evidence type="ECO:0000313" key="2">
    <source>
        <dbReference type="EMBL" id="XBS19668.1"/>
    </source>
</evidence>
<dbReference type="EMBL" id="CP157743">
    <property type="protein sequence ID" value="XBS19668.1"/>
    <property type="molecule type" value="Genomic_DNA"/>
</dbReference>
<proteinExistence type="predicted"/>
<dbReference type="PROSITE" id="PS51257">
    <property type="entry name" value="PROKAR_LIPOPROTEIN"/>
    <property type="match status" value="1"/>
</dbReference>
<protein>
    <recommendedName>
        <fullName evidence="4">Lipoprotein</fullName>
    </recommendedName>
</protein>
<organism evidence="2 3">
    <name type="scientific">Methylomarinum roseum</name>
    <dbReference type="NCBI Taxonomy" id="3067653"/>
    <lineage>
        <taxon>Bacteria</taxon>
        <taxon>Pseudomonadati</taxon>
        <taxon>Pseudomonadota</taxon>
        <taxon>Gammaproteobacteria</taxon>
        <taxon>Methylococcales</taxon>
        <taxon>Methylococcaceae</taxon>
        <taxon>Methylomarinum</taxon>
    </lineage>
</organism>
<evidence type="ECO:0000256" key="1">
    <source>
        <dbReference type="SAM" id="MobiDB-lite"/>
    </source>
</evidence>
<keyword evidence="3" id="KW-1185">Reference proteome</keyword>
<dbReference type="KEGG" id="mech:Q9L42_015065"/>
<dbReference type="Proteomes" id="UP001225378">
    <property type="component" value="Chromosome"/>
</dbReference>
<feature type="compositionally biased region" description="Basic and acidic residues" evidence="1">
    <location>
        <begin position="119"/>
        <end position="132"/>
    </location>
</feature>
<feature type="region of interest" description="Disordered" evidence="1">
    <location>
        <begin position="119"/>
        <end position="139"/>
    </location>
</feature>
<accession>A0AAU7NRV7</accession>
<reference evidence="2 3" key="1">
    <citation type="journal article" date="2024" name="Microbiology">
        <title>Methylomarinum rosea sp. nov., a novel halophilic methanotrophic bacterium from the hypersaline Lake Elton.</title>
        <authorList>
            <person name="Suleimanov R.Z."/>
            <person name="Oshkin I.Y."/>
            <person name="Danilova O.V."/>
            <person name="Suzina N.E."/>
            <person name="Dedysh S.N."/>
        </authorList>
    </citation>
    <scope>NUCLEOTIDE SEQUENCE [LARGE SCALE GENOMIC DNA]</scope>
    <source>
        <strain evidence="2 3">Ch1-1</strain>
    </source>
</reference>
<dbReference type="AlphaFoldDB" id="A0AAU7NRV7"/>
<evidence type="ECO:0008006" key="4">
    <source>
        <dbReference type="Google" id="ProtNLM"/>
    </source>
</evidence>
<evidence type="ECO:0000313" key="3">
    <source>
        <dbReference type="Proteomes" id="UP001225378"/>
    </source>
</evidence>
<dbReference type="RefSeq" id="WP_349431342.1">
    <property type="nucleotide sequence ID" value="NZ_CP157743.1"/>
</dbReference>
<name>A0AAU7NRV7_9GAMM</name>